<proteinExistence type="predicted"/>
<protein>
    <submittedName>
        <fullName evidence="1">Uncharacterized protein</fullName>
    </submittedName>
</protein>
<gene>
    <name evidence="1" type="ORF">LF1_04710</name>
</gene>
<evidence type="ECO:0000313" key="2">
    <source>
        <dbReference type="Proteomes" id="UP000322699"/>
    </source>
</evidence>
<comment type="caution">
    <text evidence="1">The sequence shown here is derived from an EMBL/GenBank/DDBJ whole genome shotgun (WGS) entry which is preliminary data.</text>
</comment>
<dbReference type="EMBL" id="VRLW01000001">
    <property type="protein sequence ID" value="KAA1257980.1"/>
    <property type="molecule type" value="Genomic_DNA"/>
</dbReference>
<sequence length="40" mass="4604">MFMMSSRPAVIVVEEENLTRTIFDDAGYDTILQRTPELLT</sequence>
<dbReference type="AlphaFoldDB" id="A0A5B1CEF8"/>
<reference evidence="1 2" key="1">
    <citation type="submission" date="2019-08" db="EMBL/GenBank/DDBJ databases">
        <title>Deep-cultivation of Planctomycetes and their phenomic and genomic characterization uncovers novel biology.</title>
        <authorList>
            <person name="Wiegand S."/>
            <person name="Jogler M."/>
            <person name="Boedeker C."/>
            <person name="Pinto D."/>
            <person name="Vollmers J."/>
            <person name="Rivas-Marin E."/>
            <person name="Kohn T."/>
            <person name="Peeters S.H."/>
            <person name="Heuer A."/>
            <person name="Rast P."/>
            <person name="Oberbeckmann S."/>
            <person name="Bunk B."/>
            <person name="Jeske O."/>
            <person name="Meyerdierks A."/>
            <person name="Storesund J.E."/>
            <person name="Kallscheuer N."/>
            <person name="Luecker S."/>
            <person name="Lage O.M."/>
            <person name="Pohl T."/>
            <person name="Merkel B.J."/>
            <person name="Hornburger P."/>
            <person name="Mueller R.-W."/>
            <person name="Bruemmer F."/>
            <person name="Labrenz M."/>
            <person name="Spormann A.M."/>
            <person name="Op Den Camp H."/>
            <person name="Overmann J."/>
            <person name="Amann R."/>
            <person name="Jetten M.S.M."/>
            <person name="Mascher T."/>
            <person name="Medema M.H."/>
            <person name="Devos D.P."/>
            <person name="Kaster A.-K."/>
            <person name="Ovreas L."/>
            <person name="Rohde M."/>
            <person name="Galperin M.Y."/>
            <person name="Jogler C."/>
        </authorList>
    </citation>
    <scope>NUCLEOTIDE SEQUENCE [LARGE SCALE GENOMIC DNA]</scope>
    <source>
        <strain evidence="1 2">LF1</strain>
    </source>
</reference>
<accession>A0A5B1CEF8</accession>
<organism evidence="1 2">
    <name type="scientific">Rubripirellula obstinata</name>
    <dbReference type="NCBI Taxonomy" id="406547"/>
    <lineage>
        <taxon>Bacteria</taxon>
        <taxon>Pseudomonadati</taxon>
        <taxon>Planctomycetota</taxon>
        <taxon>Planctomycetia</taxon>
        <taxon>Pirellulales</taxon>
        <taxon>Pirellulaceae</taxon>
        <taxon>Rubripirellula</taxon>
    </lineage>
</organism>
<dbReference type="Proteomes" id="UP000322699">
    <property type="component" value="Unassembled WGS sequence"/>
</dbReference>
<name>A0A5B1CEF8_9BACT</name>
<evidence type="ECO:0000313" key="1">
    <source>
        <dbReference type="EMBL" id="KAA1257980.1"/>
    </source>
</evidence>
<keyword evidence="2" id="KW-1185">Reference proteome</keyword>